<dbReference type="EMBL" id="MU128966">
    <property type="protein sequence ID" value="KAF9514005.1"/>
    <property type="molecule type" value="Genomic_DNA"/>
</dbReference>
<dbReference type="Proteomes" id="UP000886523">
    <property type="component" value="Unassembled WGS sequence"/>
</dbReference>
<gene>
    <name evidence="1" type="ORF">BS47DRAFT_1392894</name>
</gene>
<reference evidence="1" key="1">
    <citation type="journal article" date="2020" name="Nat. Commun.">
        <title>Large-scale genome sequencing of mycorrhizal fungi provides insights into the early evolution of symbiotic traits.</title>
        <authorList>
            <person name="Miyauchi S."/>
            <person name="Kiss E."/>
            <person name="Kuo A."/>
            <person name="Drula E."/>
            <person name="Kohler A."/>
            <person name="Sanchez-Garcia M."/>
            <person name="Morin E."/>
            <person name="Andreopoulos B."/>
            <person name="Barry K.W."/>
            <person name="Bonito G."/>
            <person name="Buee M."/>
            <person name="Carver A."/>
            <person name="Chen C."/>
            <person name="Cichocki N."/>
            <person name="Clum A."/>
            <person name="Culley D."/>
            <person name="Crous P.W."/>
            <person name="Fauchery L."/>
            <person name="Girlanda M."/>
            <person name="Hayes R.D."/>
            <person name="Keri Z."/>
            <person name="LaButti K."/>
            <person name="Lipzen A."/>
            <person name="Lombard V."/>
            <person name="Magnuson J."/>
            <person name="Maillard F."/>
            <person name="Murat C."/>
            <person name="Nolan M."/>
            <person name="Ohm R.A."/>
            <person name="Pangilinan J."/>
            <person name="Pereira M.F."/>
            <person name="Perotto S."/>
            <person name="Peter M."/>
            <person name="Pfister S."/>
            <person name="Riley R."/>
            <person name="Sitrit Y."/>
            <person name="Stielow J.B."/>
            <person name="Szollosi G."/>
            <person name="Zifcakova L."/>
            <person name="Stursova M."/>
            <person name="Spatafora J.W."/>
            <person name="Tedersoo L."/>
            <person name="Vaario L.M."/>
            <person name="Yamada A."/>
            <person name="Yan M."/>
            <person name="Wang P."/>
            <person name="Xu J."/>
            <person name="Bruns T."/>
            <person name="Baldrian P."/>
            <person name="Vilgalys R."/>
            <person name="Dunand C."/>
            <person name="Henrissat B."/>
            <person name="Grigoriev I.V."/>
            <person name="Hibbett D."/>
            <person name="Nagy L.G."/>
            <person name="Martin F.M."/>
        </authorList>
    </citation>
    <scope>NUCLEOTIDE SEQUENCE</scope>
    <source>
        <strain evidence="1">UP504</strain>
    </source>
</reference>
<dbReference type="AlphaFoldDB" id="A0A9P6AZ29"/>
<accession>A0A9P6AZ29</accession>
<comment type="caution">
    <text evidence="1">The sequence shown here is derived from an EMBL/GenBank/DDBJ whole genome shotgun (WGS) entry which is preliminary data.</text>
</comment>
<protein>
    <submittedName>
        <fullName evidence="1">Uncharacterized protein</fullName>
    </submittedName>
</protein>
<keyword evidence="2" id="KW-1185">Reference proteome</keyword>
<name>A0A9P6AZ29_9AGAM</name>
<proteinExistence type="predicted"/>
<evidence type="ECO:0000313" key="2">
    <source>
        <dbReference type="Proteomes" id="UP000886523"/>
    </source>
</evidence>
<evidence type="ECO:0000313" key="1">
    <source>
        <dbReference type="EMBL" id="KAF9514005.1"/>
    </source>
</evidence>
<organism evidence="1 2">
    <name type="scientific">Hydnum rufescens UP504</name>
    <dbReference type="NCBI Taxonomy" id="1448309"/>
    <lineage>
        <taxon>Eukaryota</taxon>
        <taxon>Fungi</taxon>
        <taxon>Dikarya</taxon>
        <taxon>Basidiomycota</taxon>
        <taxon>Agaricomycotina</taxon>
        <taxon>Agaricomycetes</taxon>
        <taxon>Cantharellales</taxon>
        <taxon>Hydnaceae</taxon>
        <taxon>Hydnum</taxon>
    </lineage>
</organism>
<sequence>MDSLQIQPMVFPAGKLHLTEAATDHTFAYLAIVDFAFTGFKGATQLAASN</sequence>